<dbReference type="PROSITE" id="PS51257">
    <property type="entry name" value="PROKAR_LIPOPROTEIN"/>
    <property type="match status" value="1"/>
</dbReference>
<feature type="domain" description="Right handed beta helix" evidence="4">
    <location>
        <begin position="331"/>
        <end position="518"/>
    </location>
</feature>
<feature type="chain" id="PRO_5045219849" evidence="2">
    <location>
        <begin position="23"/>
        <end position="913"/>
    </location>
</feature>
<dbReference type="InterPro" id="IPR028974">
    <property type="entry name" value="TSP_type-3_rpt"/>
</dbReference>
<comment type="caution">
    <text evidence="6">The sequence shown here is derived from an EMBL/GenBank/DDBJ whole genome shotgun (WGS) entry which is preliminary data.</text>
</comment>
<dbReference type="EMBL" id="JBHSAW010000010">
    <property type="protein sequence ID" value="MFC4097336.1"/>
    <property type="molecule type" value="Genomic_DNA"/>
</dbReference>
<evidence type="ECO:0000256" key="1">
    <source>
        <dbReference type="ARBA" id="ARBA00022729"/>
    </source>
</evidence>
<evidence type="ECO:0000313" key="7">
    <source>
        <dbReference type="Proteomes" id="UP001595814"/>
    </source>
</evidence>
<dbReference type="InterPro" id="IPR039448">
    <property type="entry name" value="Beta_helix"/>
</dbReference>
<dbReference type="Proteomes" id="UP001595814">
    <property type="component" value="Unassembled WGS sequence"/>
</dbReference>
<keyword evidence="7" id="KW-1185">Reference proteome</keyword>
<gene>
    <name evidence="6" type="ORF">ACFOUT_15710</name>
</gene>
<dbReference type="PANTHER" id="PTHR36453:SF1">
    <property type="entry name" value="RIGHT HANDED BETA HELIX DOMAIN-CONTAINING PROTEIN"/>
    <property type="match status" value="1"/>
</dbReference>
<evidence type="ECO:0000259" key="5">
    <source>
        <dbReference type="Pfam" id="PF18962"/>
    </source>
</evidence>
<dbReference type="SUPFAM" id="SSF103647">
    <property type="entry name" value="TSP type-3 repeat"/>
    <property type="match status" value="1"/>
</dbReference>
<organism evidence="6 7">
    <name type="scientific">Euzebyella saccharophila</name>
    <dbReference type="NCBI Taxonomy" id="679664"/>
    <lineage>
        <taxon>Bacteria</taxon>
        <taxon>Pseudomonadati</taxon>
        <taxon>Bacteroidota</taxon>
        <taxon>Flavobacteriia</taxon>
        <taxon>Flavobacteriales</taxon>
        <taxon>Flavobacteriaceae</taxon>
        <taxon>Euzebyella</taxon>
    </lineage>
</organism>
<dbReference type="Pfam" id="PF07602">
    <property type="entry name" value="DUF1565"/>
    <property type="match status" value="1"/>
</dbReference>
<dbReference type="NCBIfam" id="TIGR04183">
    <property type="entry name" value="Por_Secre_tail"/>
    <property type="match status" value="1"/>
</dbReference>
<dbReference type="RefSeq" id="WP_192462016.1">
    <property type="nucleotide sequence ID" value="NZ_JACYFJ010000002.1"/>
</dbReference>
<dbReference type="Pfam" id="PF13229">
    <property type="entry name" value="Beta_helix"/>
    <property type="match status" value="1"/>
</dbReference>
<dbReference type="PANTHER" id="PTHR36453">
    <property type="entry name" value="SECRETED PROTEIN-RELATED"/>
    <property type="match status" value="1"/>
</dbReference>
<dbReference type="InterPro" id="IPR026444">
    <property type="entry name" value="Secre_tail"/>
</dbReference>
<feature type="domain" description="DUF1565" evidence="3">
    <location>
        <begin position="30"/>
        <end position="69"/>
    </location>
</feature>
<dbReference type="InterPro" id="IPR012334">
    <property type="entry name" value="Pectin_lyas_fold"/>
</dbReference>
<reference evidence="7" key="1">
    <citation type="journal article" date="2019" name="Int. J. Syst. Evol. Microbiol.">
        <title>The Global Catalogue of Microorganisms (GCM) 10K type strain sequencing project: providing services to taxonomists for standard genome sequencing and annotation.</title>
        <authorList>
            <consortium name="The Broad Institute Genomics Platform"/>
            <consortium name="The Broad Institute Genome Sequencing Center for Infectious Disease"/>
            <person name="Wu L."/>
            <person name="Ma J."/>
        </authorList>
    </citation>
    <scope>NUCLEOTIDE SEQUENCE [LARGE SCALE GENOMIC DNA]</scope>
    <source>
        <strain evidence="7">CECT 7477</strain>
    </source>
</reference>
<accession>A0ABV8JU52</accession>
<evidence type="ECO:0000313" key="6">
    <source>
        <dbReference type="EMBL" id="MFC4097336.1"/>
    </source>
</evidence>
<dbReference type="InterPro" id="IPR006626">
    <property type="entry name" value="PbH1"/>
</dbReference>
<dbReference type="Pfam" id="PF18962">
    <property type="entry name" value="Por_Secre_tail"/>
    <property type="match status" value="1"/>
</dbReference>
<dbReference type="InterPro" id="IPR011050">
    <property type="entry name" value="Pectin_lyase_fold/virulence"/>
</dbReference>
<proteinExistence type="predicted"/>
<feature type="domain" description="Secretion system C-terminal sorting" evidence="5">
    <location>
        <begin position="839"/>
        <end position="911"/>
    </location>
</feature>
<dbReference type="InterPro" id="IPR011459">
    <property type="entry name" value="DUF1565"/>
</dbReference>
<feature type="signal peptide" evidence="2">
    <location>
        <begin position="1"/>
        <end position="22"/>
    </location>
</feature>
<dbReference type="Gene3D" id="2.160.20.10">
    <property type="entry name" value="Single-stranded right-handed beta-helix, Pectin lyase-like"/>
    <property type="match status" value="2"/>
</dbReference>
<name>A0ABV8JU52_9FLAO</name>
<keyword evidence="1 2" id="KW-0732">Signal</keyword>
<protein>
    <submittedName>
        <fullName evidence="6">T9SS type A sorting domain-containing protein</fullName>
    </submittedName>
</protein>
<dbReference type="SUPFAM" id="SSF51126">
    <property type="entry name" value="Pectin lyase-like"/>
    <property type="match status" value="1"/>
</dbReference>
<evidence type="ECO:0000256" key="2">
    <source>
        <dbReference type="SAM" id="SignalP"/>
    </source>
</evidence>
<dbReference type="SMART" id="SM00710">
    <property type="entry name" value="PbH1"/>
    <property type="match status" value="6"/>
</dbReference>
<sequence>MLLKSTCFWVLALMTISCNIFAKDIYVAKNGDDTNDGSLENPYLTLNKAASVAVAGDVVFIREGTYEETLAPLHSGSAGQPIIFQSFPGERVIISAMEALSGFTQEGGAIYKKTIPFSSLGQQNFVTHQETALDFARWPNKTNTDPFALGSIRNTGGSGGEVVNDAFLLEASIPGIDWTGGAVWFYGDKPGSGWLAWKREITSSSAGRVNFDLTTNQNENWVRTFHAPADLGDFYLEGVKGALDYQNEWFFDETSSTLYVQLPNGTAPADGSVQMRRRLETINLKDKSYIEIRNIAVFGGTINMEDSSTWWGTNANSKTTNNILYGVTSLYGDHTQAITNSSRSNKANITLQGSNNRIEKCEIAFNSSAGLVVRGNNHQILDNYIHDFNFYGLYDGPLVVRGINNSLIKNNTVLRGGRDAIQYNGTNNEFAFNDVSQSNLVADDCALFYTVGAQYTTEIHHNWFHDTASSGKKYKAAGVYLDNDAAGFVVHHNVIWNTEWTNLQINWNGTDIDIFNNTLWNGSEVMGAWHKEGTAFSNVRVWNNLGKDDNWEPQSNKQNNLVVNASVFNDIKASDFYLKPGSNPIDQGREIAGITEGFSGDKPDVGAYEFGGAYWTAGISWNPKFGPSGIGCYGLPGEDCVKLDPNDTDGDGVKNEEDQCPDTPLGETVNTTGCVVFTLPADNFEIKSIGSSCATNKDGVIAFTSIETNTYFTASLKETNVSLNFTSETSFNDLSAGTYTVCITTDVDSSYEQCFTVVLEDPEQLSVNAEVNTVNDQLKLNMHGGQKYVVTHNSKIIETSDANLKIHLQSGENKVVVRTAKDCQGIYEETFMVLDDFMVYPNAFADKLTLGFSNRPEKNINVQIIAITGNVVHKSQTDLKRYQELDLGHLSAGVYFSVLTGGKFKKQTKIVKK</sequence>
<evidence type="ECO:0000259" key="4">
    <source>
        <dbReference type="Pfam" id="PF13229"/>
    </source>
</evidence>
<evidence type="ECO:0000259" key="3">
    <source>
        <dbReference type="Pfam" id="PF07602"/>
    </source>
</evidence>